<evidence type="ECO:0000256" key="1">
    <source>
        <dbReference type="ARBA" id="ARBA00004141"/>
    </source>
</evidence>
<feature type="transmembrane region" description="Helical" evidence="6">
    <location>
        <begin position="296"/>
        <end position="318"/>
    </location>
</feature>
<evidence type="ECO:0000256" key="4">
    <source>
        <dbReference type="ARBA" id="ARBA00023136"/>
    </source>
</evidence>
<gene>
    <name evidence="8" type="ORF">LTR97_006823</name>
</gene>
<dbReference type="PANTHER" id="PTHR42058:SF1">
    <property type="entry name" value="G-PROTEIN COUPLED RECEPTORS FAMILY 2 PROFILE 2 DOMAIN-CONTAINING PROTEIN"/>
    <property type="match status" value="1"/>
</dbReference>
<sequence>MACPAPFLAETAYPYTAGLRNGRFCGPFAPGVSCCLPCPLEGLIYSDAFDRNRHIAYWFNVPALVCQAFLLLSFAVLKERHSHAHYLSVGLCISLAALELSFIIPLGAKPDVCHDAITPNELHSDMTCGWSGALLEAGAMTGATWILLRSVWTYLRVCADVRHSASLFWIAQALGWGLPAILLAISLPITGVSYQVGTTCFPNQNSAFVTWFGWLLAFACLAALIQFITTGFCLWLYLRHYFQASSSGGDSADSNELELNVAALMPDADQKPRRASVWLGKKLAWRRVRKVLYMQWRSIVLSLFVVTEIIYFGVVFVAQTRAARAASSPAKSDKIEAWAACLVLSGGDKEECLPYYSALGLSEGVVLATFFMSALIGIFTFALMARSSMFVGWWELISNPANYRRKDRPELFVLVTPKDKGAGEGTDRADEMLQTRDRSGITTLPEAGDVTARHSTLTTDWFDEEDETAYDEAHRPPRTRLREELDEI</sequence>
<dbReference type="GO" id="GO:0004930">
    <property type="term" value="F:G protein-coupled receptor activity"/>
    <property type="evidence" value="ECO:0007669"/>
    <property type="project" value="InterPro"/>
</dbReference>
<feature type="transmembrane region" description="Helical" evidence="6">
    <location>
        <begin position="55"/>
        <end position="77"/>
    </location>
</feature>
<evidence type="ECO:0000256" key="5">
    <source>
        <dbReference type="SAM" id="MobiDB-lite"/>
    </source>
</evidence>
<feature type="transmembrane region" description="Helical" evidence="6">
    <location>
        <begin position="133"/>
        <end position="155"/>
    </location>
</feature>
<dbReference type="GO" id="GO:0016020">
    <property type="term" value="C:membrane"/>
    <property type="evidence" value="ECO:0007669"/>
    <property type="project" value="UniProtKB-SubCell"/>
</dbReference>
<organism evidence="8 9">
    <name type="scientific">Elasticomyces elasticus</name>
    <dbReference type="NCBI Taxonomy" id="574655"/>
    <lineage>
        <taxon>Eukaryota</taxon>
        <taxon>Fungi</taxon>
        <taxon>Dikarya</taxon>
        <taxon>Ascomycota</taxon>
        <taxon>Pezizomycotina</taxon>
        <taxon>Dothideomycetes</taxon>
        <taxon>Dothideomycetidae</taxon>
        <taxon>Mycosphaerellales</taxon>
        <taxon>Teratosphaeriaceae</taxon>
        <taxon>Elasticomyces</taxon>
    </lineage>
</organism>
<feature type="transmembrane region" description="Helical" evidence="6">
    <location>
        <begin position="364"/>
        <end position="385"/>
    </location>
</feature>
<reference evidence="8" key="1">
    <citation type="submission" date="2023-08" db="EMBL/GenBank/DDBJ databases">
        <title>Black Yeasts Isolated from many extreme environments.</title>
        <authorList>
            <person name="Coleine C."/>
            <person name="Stajich J.E."/>
            <person name="Selbmann L."/>
        </authorList>
    </citation>
    <scope>NUCLEOTIDE SEQUENCE</scope>
    <source>
        <strain evidence="8">CCFEE 5810</strain>
    </source>
</reference>
<accession>A0AAN7ZTI5</accession>
<dbReference type="GO" id="GO:0007166">
    <property type="term" value="P:cell surface receptor signaling pathway"/>
    <property type="evidence" value="ECO:0007669"/>
    <property type="project" value="InterPro"/>
</dbReference>
<feature type="region of interest" description="Disordered" evidence="5">
    <location>
        <begin position="463"/>
        <end position="488"/>
    </location>
</feature>
<feature type="transmembrane region" description="Helical" evidence="6">
    <location>
        <begin position="211"/>
        <end position="238"/>
    </location>
</feature>
<dbReference type="PROSITE" id="PS50261">
    <property type="entry name" value="G_PROTEIN_RECEP_F2_4"/>
    <property type="match status" value="1"/>
</dbReference>
<dbReference type="InterPro" id="IPR000832">
    <property type="entry name" value="GPCR_2_secretin-like"/>
</dbReference>
<comment type="caution">
    <text evidence="8">The sequence shown here is derived from an EMBL/GenBank/DDBJ whole genome shotgun (WGS) entry which is preliminary data.</text>
</comment>
<dbReference type="InterPro" id="IPR053247">
    <property type="entry name" value="GPCR_GPR1/git3-like"/>
</dbReference>
<evidence type="ECO:0000256" key="6">
    <source>
        <dbReference type="SAM" id="Phobius"/>
    </source>
</evidence>
<dbReference type="PANTHER" id="PTHR42058">
    <property type="entry name" value="G_PROTEIN_RECEP_F2_4 DOMAIN-CONTAINING PROTEIN"/>
    <property type="match status" value="1"/>
</dbReference>
<comment type="subcellular location">
    <subcellularLocation>
        <location evidence="1">Membrane</location>
        <topology evidence="1">Multi-pass membrane protein</topology>
    </subcellularLocation>
</comment>
<evidence type="ECO:0000313" key="9">
    <source>
        <dbReference type="Proteomes" id="UP001310594"/>
    </source>
</evidence>
<name>A0AAN7ZTI5_9PEZI</name>
<protein>
    <recommendedName>
        <fullName evidence="7">G-protein coupled receptors family 2 profile 2 domain-containing protein</fullName>
    </recommendedName>
</protein>
<evidence type="ECO:0000256" key="3">
    <source>
        <dbReference type="ARBA" id="ARBA00022989"/>
    </source>
</evidence>
<dbReference type="Proteomes" id="UP001310594">
    <property type="component" value="Unassembled WGS sequence"/>
</dbReference>
<feature type="transmembrane region" description="Helical" evidence="6">
    <location>
        <begin position="167"/>
        <end position="191"/>
    </location>
</feature>
<proteinExistence type="predicted"/>
<feature type="domain" description="G-protein coupled receptors family 2 profile 2" evidence="7">
    <location>
        <begin position="52"/>
        <end position="225"/>
    </location>
</feature>
<dbReference type="InterPro" id="IPR017981">
    <property type="entry name" value="GPCR_2-like_7TM"/>
</dbReference>
<feature type="transmembrane region" description="Helical" evidence="6">
    <location>
        <begin position="84"/>
        <end position="104"/>
    </location>
</feature>
<dbReference type="Gene3D" id="1.20.1070.10">
    <property type="entry name" value="Rhodopsin 7-helix transmembrane proteins"/>
    <property type="match status" value="1"/>
</dbReference>
<feature type="compositionally biased region" description="Basic and acidic residues" evidence="5">
    <location>
        <begin position="471"/>
        <end position="488"/>
    </location>
</feature>
<dbReference type="Pfam" id="PF00002">
    <property type="entry name" value="7tm_2"/>
    <property type="match status" value="1"/>
</dbReference>
<evidence type="ECO:0000313" key="8">
    <source>
        <dbReference type="EMBL" id="KAK5697864.1"/>
    </source>
</evidence>
<keyword evidence="4 6" id="KW-0472">Membrane</keyword>
<keyword evidence="2 6" id="KW-0812">Transmembrane</keyword>
<evidence type="ECO:0000256" key="2">
    <source>
        <dbReference type="ARBA" id="ARBA00022692"/>
    </source>
</evidence>
<keyword evidence="3 6" id="KW-1133">Transmembrane helix</keyword>
<dbReference type="EMBL" id="JAVRQU010000010">
    <property type="protein sequence ID" value="KAK5697864.1"/>
    <property type="molecule type" value="Genomic_DNA"/>
</dbReference>
<dbReference type="AlphaFoldDB" id="A0AAN7ZTI5"/>
<evidence type="ECO:0000259" key="7">
    <source>
        <dbReference type="PROSITE" id="PS50261"/>
    </source>
</evidence>